<gene>
    <name evidence="3" type="ORF">NBRC116591_23240</name>
</gene>
<dbReference type="RefSeq" id="WP_353303222.1">
    <property type="nucleotide sequence ID" value="NZ_BAABWN010000007.1"/>
</dbReference>
<evidence type="ECO:0008006" key="5">
    <source>
        <dbReference type="Google" id="ProtNLM"/>
    </source>
</evidence>
<keyword evidence="4" id="KW-1185">Reference proteome</keyword>
<reference evidence="3 4" key="1">
    <citation type="submission" date="2024-04" db="EMBL/GenBank/DDBJ databases">
        <title>Draft genome sequence of Sessilibacter corallicola NBRC 116591.</title>
        <authorList>
            <person name="Miyakawa T."/>
            <person name="Kusuya Y."/>
            <person name="Miura T."/>
        </authorList>
    </citation>
    <scope>NUCLEOTIDE SEQUENCE [LARGE SCALE GENOMIC DNA]</scope>
    <source>
        <strain evidence="3 4">KU-00831-HH</strain>
    </source>
</reference>
<evidence type="ECO:0000256" key="2">
    <source>
        <dbReference type="ARBA" id="ARBA00023239"/>
    </source>
</evidence>
<proteinExistence type="predicted"/>
<protein>
    <recommendedName>
        <fullName evidence="5">Sirohydrochlorin cobaltochelatase</fullName>
    </recommendedName>
</protein>
<name>A0ABQ0AA41_9GAMM</name>
<comment type="caution">
    <text evidence="3">The sequence shown here is derived from an EMBL/GenBank/DDBJ whole genome shotgun (WGS) entry which is preliminary data.</text>
</comment>
<dbReference type="CDD" id="cd03416">
    <property type="entry name" value="CbiX_SirB_N"/>
    <property type="match status" value="1"/>
</dbReference>
<dbReference type="SUPFAM" id="SSF53800">
    <property type="entry name" value="Chelatase"/>
    <property type="match status" value="1"/>
</dbReference>
<sequence>MSNPIHENAKCLLIMAHGSRAQQANDEFAAIVEKMKPLLASYQHVEAIFLELCEPSMKQAVEKNYQLGFRKFDIYPMFFNKGKHVGVDIPNQIDACLAEFKNTDIKQLDYFGSFDSFADSMVKHIEQQ</sequence>
<evidence type="ECO:0000256" key="1">
    <source>
        <dbReference type="ARBA" id="ARBA00022723"/>
    </source>
</evidence>
<organism evidence="3 4">
    <name type="scientific">Sessilibacter corallicola</name>
    <dbReference type="NCBI Taxonomy" id="2904075"/>
    <lineage>
        <taxon>Bacteria</taxon>
        <taxon>Pseudomonadati</taxon>
        <taxon>Pseudomonadota</taxon>
        <taxon>Gammaproteobacteria</taxon>
        <taxon>Cellvibrionales</taxon>
        <taxon>Cellvibrionaceae</taxon>
        <taxon>Sessilibacter</taxon>
    </lineage>
</organism>
<dbReference type="Gene3D" id="3.40.50.1400">
    <property type="match status" value="1"/>
</dbReference>
<dbReference type="InterPro" id="IPR050963">
    <property type="entry name" value="Sirohydro_Cobaltochel/CbiX"/>
</dbReference>
<accession>A0ABQ0AA41</accession>
<keyword evidence="2" id="KW-0456">Lyase</keyword>
<dbReference type="InterPro" id="IPR002762">
    <property type="entry name" value="CbiX-like"/>
</dbReference>
<dbReference type="Pfam" id="PF01903">
    <property type="entry name" value="CbiX"/>
    <property type="match status" value="1"/>
</dbReference>
<dbReference type="PANTHER" id="PTHR33542">
    <property type="entry name" value="SIROHYDROCHLORIN FERROCHELATASE, CHLOROPLASTIC"/>
    <property type="match status" value="1"/>
</dbReference>
<keyword evidence="1" id="KW-0479">Metal-binding</keyword>
<dbReference type="Proteomes" id="UP001465153">
    <property type="component" value="Unassembled WGS sequence"/>
</dbReference>
<evidence type="ECO:0000313" key="3">
    <source>
        <dbReference type="EMBL" id="GAA6168513.1"/>
    </source>
</evidence>
<dbReference type="PANTHER" id="PTHR33542:SF3">
    <property type="entry name" value="SIROHYDROCHLORIN FERROCHELATASE, CHLOROPLASTIC"/>
    <property type="match status" value="1"/>
</dbReference>
<evidence type="ECO:0000313" key="4">
    <source>
        <dbReference type="Proteomes" id="UP001465153"/>
    </source>
</evidence>
<dbReference type="EMBL" id="BAABWN010000007">
    <property type="protein sequence ID" value="GAA6168513.1"/>
    <property type="molecule type" value="Genomic_DNA"/>
</dbReference>